<evidence type="ECO:0000313" key="2">
    <source>
        <dbReference type="EMBL" id="QRW22869.1"/>
    </source>
</evidence>
<protein>
    <submittedName>
        <fullName evidence="2">Uncharacterized protein</fullName>
    </submittedName>
</protein>
<dbReference type="RefSeq" id="XP_043183106.1">
    <property type="nucleotide sequence ID" value="XM_043327721.1"/>
</dbReference>
<feature type="region of interest" description="Disordered" evidence="1">
    <location>
        <begin position="61"/>
        <end position="97"/>
    </location>
</feature>
<reference evidence="2" key="1">
    <citation type="submission" date="2020-05" db="EMBL/GenBank/DDBJ databases">
        <title>Evolutionary and genomic comparisons of hybrid uninucleate and nonhybrid Rhizoctonia fungi.</title>
        <authorList>
            <person name="Li C."/>
            <person name="Chen X."/>
        </authorList>
    </citation>
    <scope>NUCLEOTIDE SEQUENCE</scope>
    <source>
        <strain evidence="2">AG-1 IA</strain>
    </source>
</reference>
<proteinExistence type="predicted"/>
<name>A0A8H8SYX0_9AGAM</name>
<gene>
    <name evidence="2" type="ORF">RhiXN_07905</name>
</gene>
<organism evidence="2 3">
    <name type="scientific">Rhizoctonia solani</name>
    <dbReference type="NCBI Taxonomy" id="456999"/>
    <lineage>
        <taxon>Eukaryota</taxon>
        <taxon>Fungi</taxon>
        <taxon>Dikarya</taxon>
        <taxon>Basidiomycota</taxon>
        <taxon>Agaricomycotina</taxon>
        <taxon>Agaricomycetes</taxon>
        <taxon>Cantharellales</taxon>
        <taxon>Ceratobasidiaceae</taxon>
        <taxon>Rhizoctonia</taxon>
    </lineage>
</organism>
<sequence>MAARHTYKNRWSRADWDPSAAPHSSRLHASSSFLHLPPHLLSAMADFFVSSSAAAVAVAAKSTQQNKSVPAAPSDKAESSTATQGAGSNFSMCEIIM</sequence>
<accession>A0A8H8SYX0</accession>
<dbReference type="AlphaFoldDB" id="A0A8H8SYX0"/>
<dbReference type="GeneID" id="67030184"/>
<evidence type="ECO:0000256" key="1">
    <source>
        <dbReference type="SAM" id="MobiDB-lite"/>
    </source>
</evidence>
<feature type="compositionally biased region" description="Basic residues" evidence="1">
    <location>
        <begin position="1"/>
        <end position="11"/>
    </location>
</feature>
<feature type="compositionally biased region" description="Polar residues" evidence="1">
    <location>
        <begin position="79"/>
        <end position="91"/>
    </location>
</feature>
<evidence type="ECO:0000313" key="3">
    <source>
        <dbReference type="Proteomes" id="UP000650533"/>
    </source>
</evidence>
<dbReference type="EMBL" id="CP059666">
    <property type="protein sequence ID" value="QRW22869.1"/>
    <property type="molecule type" value="Genomic_DNA"/>
</dbReference>
<feature type="region of interest" description="Disordered" evidence="1">
    <location>
        <begin position="1"/>
        <end position="28"/>
    </location>
</feature>
<dbReference type="KEGG" id="rsx:RhiXN_07905"/>
<dbReference type="Proteomes" id="UP000650533">
    <property type="component" value="Chromosome 9"/>
</dbReference>